<reference evidence="2 3" key="1">
    <citation type="journal article" date="2007" name="Nature">
        <title>Evolution of genes and genomes on the Drosophila phylogeny.</title>
        <authorList>
            <consortium name="Drosophila 12 Genomes Consortium"/>
            <person name="Clark A.G."/>
            <person name="Eisen M.B."/>
            <person name="Smith D.R."/>
            <person name="Bergman C.M."/>
            <person name="Oliver B."/>
            <person name="Markow T.A."/>
            <person name="Kaufman T.C."/>
            <person name="Kellis M."/>
            <person name="Gelbart W."/>
            <person name="Iyer V.N."/>
            <person name="Pollard D.A."/>
            <person name="Sackton T.B."/>
            <person name="Larracuente A.M."/>
            <person name="Singh N.D."/>
            <person name="Abad J.P."/>
            <person name="Abt D.N."/>
            <person name="Adryan B."/>
            <person name="Aguade M."/>
            <person name="Akashi H."/>
            <person name="Anderson W.W."/>
            <person name="Aquadro C.F."/>
            <person name="Ardell D.H."/>
            <person name="Arguello R."/>
            <person name="Artieri C.G."/>
            <person name="Barbash D.A."/>
            <person name="Barker D."/>
            <person name="Barsanti P."/>
            <person name="Batterham P."/>
            <person name="Batzoglou S."/>
            <person name="Begun D."/>
            <person name="Bhutkar A."/>
            <person name="Blanco E."/>
            <person name="Bosak S.A."/>
            <person name="Bradley R.K."/>
            <person name="Brand A.D."/>
            <person name="Brent M.R."/>
            <person name="Brooks A.N."/>
            <person name="Brown R.H."/>
            <person name="Butlin R.K."/>
            <person name="Caggese C."/>
            <person name="Calvi B.R."/>
            <person name="Bernardo de Carvalho A."/>
            <person name="Caspi A."/>
            <person name="Castrezana S."/>
            <person name="Celniker S.E."/>
            <person name="Chang J.L."/>
            <person name="Chapple C."/>
            <person name="Chatterji S."/>
            <person name="Chinwalla A."/>
            <person name="Civetta A."/>
            <person name="Clifton S.W."/>
            <person name="Comeron J.M."/>
            <person name="Costello J.C."/>
            <person name="Coyne J.A."/>
            <person name="Daub J."/>
            <person name="David R.G."/>
            <person name="Delcher A.L."/>
            <person name="Delehaunty K."/>
            <person name="Do C.B."/>
            <person name="Ebling H."/>
            <person name="Edwards K."/>
            <person name="Eickbush T."/>
            <person name="Evans J.D."/>
            <person name="Filipski A."/>
            <person name="Findeiss S."/>
            <person name="Freyhult E."/>
            <person name="Fulton L."/>
            <person name="Fulton R."/>
            <person name="Garcia A.C."/>
            <person name="Gardiner A."/>
            <person name="Garfield D.A."/>
            <person name="Garvin B.E."/>
            <person name="Gibson G."/>
            <person name="Gilbert D."/>
            <person name="Gnerre S."/>
            <person name="Godfrey J."/>
            <person name="Good R."/>
            <person name="Gotea V."/>
            <person name="Gravely B."/>
            <person name="Greenberg A.J."/>
            <person name="Griffiths-Jones S."/>
            <person name="Gross S."/>
            <person name="Guigo R."/>
            <person name="Gustafson E.A."/>
            <person name="Haerty W."/>
            <person name="Hahn M.W."/>
            <person name="Halligan D.L."/>
            <person name="Halpern A.L."/>
            <person name="Halter G.M."/>
            <person name="Han M.V."/>
            <person name="Heger A."/>
            <person name="Hillier L."/>
            <person name="Hinrichs A.S."/>
            <person name="Holmes I."/>
            <person name="Hoskins R.A."/>
            <person name="Hubisz M.J."/>
            <person name="Hultmark D."/>
            <person name="Huntley M.A."/>
            <person name="Jaffe D.B."/>
            <person name="Jagadeeshan S."/>
            <person name="Jeck W.R."/>
            <person name="Johnson J."/>
            <person name="Jones C.D."/>
            <person name="Jordan W.C."/>
            <person name="Karpen G.H."/>
            <person name="Kataoka E."/>
            <person name="Keightley P.D."/>
            <person name="Kheradpour P."/>
            <person name="Kirkness E.F."/>
            <person name="Koerich L.B."/>
            <person name="Kristiansen K."/>
            <person name="Kudrna D."/>
            <person name="Kulathinal R.J."/>
            <person name="Kumar S."/>
            <person name="Kwok R."/>
            <person name="Lander E."/>
            <person name="Langley C.H."/>
            <person name="Lapoint R."/>
            <person name="Lazzaro B.P."/>
            <person name="Lee S.J."/>
            <person name="Levesque L."/>
            <person name="Li R."/>
            <person name="Lin C.F."/>
            <person name="Lin M.F."/>
            <person name="Lindblad-Toh K."/>
            <person name="Llopart A."/>
            <person name="Long M."/>
            <person name="Low L."/>
            <person name="Lozovsky E."/>
            <person name="Lu J."/>
            <person name="Luo M."/>
            <person name="Machado C.A."/>
            <person name="Makalowski W."/>
            <person name="Marzo M."/>
            <person name="Matsuda M."/>
            <person name="Matzkin L."/>
            <person name="McAllister B."/>
            <person name="McBride C.S."/>
            <person name="McKernan B."/>
            <person name="McKernan K."/>
            <person name="Mendez-Lago M."/>
            <person name="Minx P."/>
            <person name="Mollenhauer M.U."/>
            <person name="Montooth K."/>
            <person name="Mount S.M."/>
            <person name="Mu X."/>
            <person name="Myers E."/>
            <person name="Negre B."/>
            <person name="Newfeld S."/>
            <person name="Nielsen R."/>
            <person name="Noor M.A."/>
            <person name="O'Grady P."/>
            <person name="Pachter L."/>
            <person name="Papaceit M."/>
            <person name="Parisi M.J."/>
            <person name="Parisi M."/>
            <person name="Parts L."/>
            <person name="Pedersen J.S."/>
            <person name="Pesole G."/>
            <person name="Phillippy A.M."/>
            <person name="Ponting C.P."/>
            <person name="Pop M."/>
            <person name="Porcelli D."/>
            <person name="Powell J.R."/>
            <person name="Prohaska S."/>
            <person name="Pruitt K."/>
            <person name="Puig M."/>
            <person name="Quesneville H."/>
            <person name="Ram K.R."/>
            <person name="Rand D."/>
            <person name="Rasmussen M.D."/>
            <person name="Reed L.K."/>
            <person name="Reenan R."/>
            <person name="Reily A."/>
            <person name="Remington K.A."/>
            <person name="Rieger T.T."/>
            <person name="Ritchie M.G."/>
            <person name="Robin C."/>
            <person name="Rogers Y.H."/>
            <person name="Rohde C."/>
            <person name="Rozas J."/>
            <person name="Rubenfield M.J."/>
            <person name="Ruiz A."/>
            <person name="Russo S."/>
            <person name="Salzberg S.L."/>
            <person name="Sanchez-Gracia A."/>
            <person name="Saranga D.J."/>
            <person name="Sato H."/>
            <person name="Schaeffer S.W."/>
            <person name="Schatz M.C."/>
            <person name="Schlenke T."/>
            <person name="Schwartz R."/>
            <person name="Segarra C."/>
            <person name="Singh R.S."/>
            <person name="Sirot L."/>
            <person name="Sirota M."/>
            <person name="Sisneros N.B."/>
            <person name="Smith C.D."/>
            <person name="Smith T.F."/>
            <person name="Spieth J."/>
            <person name="Stage D.E."/>
            <person name="Stark A."/>
            <person name="Stephan W."/>
            <person name="Strausberg R.L."/>
            <person name="Strempel S."/>
            <person name="Sturgill D."/>
            <person name="Sutton G."/>
            <person name="Sutton G.G."/>
            <person name="Tao W."/>
            <person name="Teichmann S."/>
            <person name="Tobari Y.N."/>
            <person name="Tomimura Y."/>
            <person name="Tsolas J.M."/>
            <person name="Valente V.L."/>
            <person name="Venter E."/>
            <person name="Venter J.C."/>
            <person name="Vicario S."/>
            <person name="Vieira F.G."/>
            <person name="Vilella A.J."/>
            <person name="Villasante A."/>
            <person name="Walenz B."/>
            <person name="Wang J."/>
            <person name="Wasserman M."/>
            <person name="Watts T."/>
            <person name="Wilson D."/>
            <person name="Wilson R.K."/>
            <person name="Wing R.A."/>
            <person name="Wolfner M.F."/>
            <person name="Wong A."/>
            <person name="Wong G.K."/>
            <person name="Wu C.I."/>
            <person name="Wu G."/>
            <person name="Yamamoto D."/>
            <person name="Yang H.P."/>
            <person name="Yang S.P."/>
            <person name="Yorke J.A."/>
            <person name="Yoshida K."/>
            <person name="Zdobnov E."/>
            <person name="Zhang P."/>
            <person name="Zhang Y."/>
            <person name="Zimin A.V."/>
            <person name="Baldwin J."/>
            <person name="Abdouelleil A."/>
            <person name="Abdulkadir J."/>
            <person name="Abebe A."/>
            <person name="Abera B."/>
            <person name="Abreu J."/>
            <person name="Acer S.C."/>
            <person name="Aftuck L."/>
            <person name="Alexander A."/>
            <person name="An P."/>
            <person name="Anderson E."/>
            <person name="Anderson S."/>
            <person name="Arachi H."/>
            <person name="Azer M."/>
            <person name="Bachantsang P."/>
            <person name="Barry A."/>
            <person name="Bayul T."/>
            <person name="Berlin A."/>
            <person name="Bessette D."/>
            <person name="Bloom T."/>
            <person name="Blye J."/>
            <person name="Boguslavskiy L."/>
            <person name="Bonnet C."/>
            <person name="Boukhgalter B."/>
            <person name="Bourzgui I."/>
            <person name="Brown A."/>
            <person name="Cahill P."/>
            <person name="Channer S."/>
            <person name="Cheshatsang Y."/>
            <person name="Chuda L."/>
            <person name="Citroen M."/>
            <person name="Collymore A."/>
            <person name="Cooke P."/>
            <person name="Costello M."/>
            <person name="D'Aco K."/>
            <person name="Daza R."/>
            <person name="De Haan G."/>
            <person name="DeGray S."/>
            <person name="DeMaso C."/>
            <person name="Dhargay N."/>
            <person name="Dooley K."/>
            <person name="Dooley E."/>
            <person name="Doricent M."/>
            <person name="Dorje P."/>
            <person name="Dorjee K."/>
            <person name="Dupes A."/>
            <person name="Elong R."/>
            <person name="Falk J."/>
            <person name="Farina A."/>
            <person name="Faro S."/>
            <person name="Ferguson D."/>
            <person name="Fisher S."/>
            <person name="Foley C.D."/>
            <person name="Franke A."/>
            <person name="Friedrich D."/>
            <person name="Gadbois L."/>
            <person name="Gearin G."/>
            <person name="Gearin C.R."/>
            <person name="Giannoukos G."/>
            <person name="Goode T."/>
            <person name="Graham J."/>
            <person name="Grandbois E."/>
            <person name="Grewal S."/>
            <person name="Gyaltsen K."/>
            <person name="Hafez N."/>
            <person name="Hagos B."/>
            <person name="Hall J."/>
            <person name="Henson C."/>
            <person name="Hollinger A."/>
            <person name="Honan T."/>
            <person name="Huard M.D."/>
            <person name="Hughes L."/>
            <person name="Hurhula B."/>
            <person name="Husby M.E."/>
            <person name="Kamat A."/>
            <person name="Kanga B."/>
            <person name="Kashin S."/>
            <person name="Khazanovich D."/>
            <person name="Kisner P."/>
            <person name="Lance K."/>
            <person name="Lara M."/>
            <person name="Lee W."/>
            <person name="Lennon N."/>
            <person name="Letendre F."/>
            <person name="LeVine R."/>
            <person name="Lipovsky A."/>
            <person name="Liu X."/>
            <person name="Liu J."/>
            <person name="Liu S."/>
            <person name="Lokyitsang T."/>
            <person name="Lokyitsang Y."/>
            <person name="Lubonja R."/>
            <person name="Lui A."/>
            <person name="MacDonald P."/>
            <person name="Magnisalis V."/>
            <person name="Maru K."/>
            <person name="Matthews C."/>
            <person name="McCusker W."/>
            <person name="McDonough S."/>
            <person name="Mehta T."/>
            <person name="Meldrim J."/>
            <person name="Meneus L."/>
            <person name="Mihai O."/>
            <person name="Mihalev A."/>
            <person name="Mihova T."/>
            <person name="Mittelman R."/>
            <person name="Mlenga V."/>
            <person name="Montmayeur A."/>
            <person name="Mulrain L."/>
            <person name="Navidi A."/>
            <person name="Naylor J."/>
            <person name="Negash T."/>
            <person name="Nguyen T."/>
            <person name="Nguyen N."/>
            <person name="Nicol R."/>
            <person name="Norbu C."/>
            <person name="Norbu N."/>
            <person name="Novod N."/>
            <person name="O'Neill B."/>
            <person name="Osman S."/>
            <person name="Markiewicz E."/>
            <person name="Oyono O.L."/>
            <person name="Patti C."/>
            <person name="Phunkhang P."/>
            <person name="Pierre F."/>
            <person name="Priest M."/>
            <person name="Raghuraman S."/>
            <person name="Rege F."/>
            <person name="Reyes R."/>
            <person name="Rise C."/>
            <person name="Rogov P."/>
            <person name="Ross K."/>
            <person name="Ryan E."/>
            <person name="Settipalli S."/>
            <person name="Shea T."/>
            <person name="Sherpa N."/>
            <person name="Shi L."/>
            <person name="Shih D."/>
            <person name="Sparrow T."/>
            <person name="Spaulding J."/>
            <person name="Stalker J."/>
            <person name="Stange-Thomann N."/>
            <person name="Stavropoulos S."/>
            <person name="Stone C."/>
            <person name="Strader C."/>
            <person name="Tesfaye S."/>
            <person name="Thomson T."/>
            <person name="Thoulutsang Y."/>
            <person name="Thoulutsang D."/>
            <person name="Topham K."/>
            <person name="Topping I."/>
            <person name="Tsamla T."/>
            <person name="Vassiliev H."/>
            <person name="Vo A."/>
            <person name="Wangchuk T."/>
            <person name="Wangdi T."/>
            <person name="Weiand M."/>
            <person name="Wilkinson J."/>
            <person name="Wilson A."/>
            <person name="Yadav S."/>
            <person name="Young G."/>
            <person name="Yu Q."/>
            <person name="Zembek L."/>
            <person name="Zhong D."/>
            <person name="Zimmer A."/>
            <person name="Zwirko Z."/>
            <person name="Jaffe D.B."/>
            <person name="Alvarez P."/>
            <person name="Brockman W."/>
            <person name="Butler J."/>
            <person name="Chin C."/>
            <person name="Gnerre S."/>
            <person name="Grabherr M."/>
            <person name="Kleber M."/>
            <person name="Mauceli E."/>
            <person name="MacCallum I."/>
        </authorList>
    </citation>
    <scope>NUCLEOTIDE SEQUENCE [LARGE SCALE GENOMIC DNA]</scope>
    <source>
        <strain evidence="3">Tucson 14024-0371.13</strain>
    </source>
</reference>
<accession>B3MML5</accession>
<keyword evidence="1" id="KW-0472">Membrane</keyword>
<dbReference type="AlphaFoldDB" id="B3MML5"/>
<dbReference type="eggNOG" id="KOG3765">
    <property type="taxonomic scope" value="Eukaryota"/>
</dbReference>
<dbReference type="HOGENOM" id="CLU_019238_0_0_1"/>
<evidence type="ECO:0008006" key="4">
    <source>
        <dbReference type="Google" id="ProtNLM"/>
    </source>
</evidence>
<sequence length="461" mass="53250">MAVACCNSKGFLRLFPIVLLFNTALVLVWRNVQQAQQLTQTKLLWESNERALMPEDDCSKYDNIPKEISPRTLELQELLKCRDRSLRFERIQHGSYWVLQNLVIGRKSRDIGCAESITYTTIGDYTFFDNLKPLVERWLAPVSFAIHAPGYDLKATLDSILYVRNCLDDNGLIKDWVSFHVYFPNNHMPDKVPFNMAQVLRRPYTCTFGNGTDVPPPYTLIPRSESYKNTANLTYPINVGRNIARQAVNTHFILASDIELYPSLGFVDFFLDMVAQNHSVLALDPLLPRRVYPLPVFEIASGAEIPNDKADLLALYQKKLAQGFHEKLCGQCHKVPRQKEWLNKPFSEGDQLQLFSHTLREKQFRYWEPFYVSDNTEPLFDERVTWEGQSNKRIQNYAMCLMGYEYHVLHPAFLVHSPGIKKATEGSATRKKYATEMTKFINVKIKPEYHVLYGRNSACQT</sequence>
<evidence type="ECO:0000256" key="1">
    <source>
        <dbReference type="SAM" id="Phobius"/>
    </source>
</evidence>
<keyword evidence="1" id="KW-0812">Transmembrane</keyword>
<organism evidence="2 3">
    <name type="scientific">Drosophila ananassae</name>
    <name type="common">Fruit fly</name>
    <dbReference type="NCBI Taxonomy" id="7217"/>
    <lineage>
        <taxon>Eukaryota</taxon>
        <taxon>Metazoa</taxon>
        <taxon>Ecdysozoa</taxon>
        <taxon>Arthropoda</taxon>
        <taxon>Hexapoda</taxon>
        <taxon>Insecta</taxon>
        <taxon>Pterygota</taxon>
        <taxon>Neoptera</taxon>
        <taxon>Endopterygota</taxon>
        <taxon>Diptera</taxon>
        <taxon>Brachycera</taxon>
        <taxon>Muscomorpha</taxon>
        <taxon>Ephydroidea</taxon>
        <taxon>Drosophilidae</taxon>
        <taxon>Drosophila</taxon>
        <taxon>Sophophora</taxon>
    </lineage>
</organism>
<gene>
    <name evidence="2" type="primary">Dana\GF14309</name>
    <name evidence="2" type="synonym">dana_GLEANR_15071</name>
    <name evidence="2" type="ORF">GF14309</name>
</gene>
<name>B3MML5_DROAN</name>
<evidence type="ECO:0000313" key="2">
    <source>
        <dbReference type="EMBL" id="EDV31906.2"/>
    </source>
</evidence>
<keyword evidence="1" id="KW-1133">Transmembrane helix</keyword>
<dbReference type="KEGG" id="dan:6497137"/>
<protein>
    <recommendedName>
        <fullName evidence="4">Beta-1,4-glucuronyltransferase 1</fullName>
    </recommendedName>
</protein>
<dbReference type="OrthoDB" id="9974378at2759"/>
<dbReference type="FunCoup" id="B3MML5">
    <property type="interactions" value="3"/>
</dbReference>
<keyword evidence="3" id="KW-1185">Reference proteome</keyword>
<dbReference type="PANTHER" id="PTHR47412:SF1">
    <property type="entry name" value="FI01434P-RELATED"/>
    <property type="match status" value="1"/>
</dbReference>
<dbReference type="PANTHER" id="PTHR47412">
    <property type="entry name" value="FI01434P-RELATED"/>
    <property type="match status" value="1"/>
</dbReference>
<evidence type="ECO:0000313" key="3">
    <source>
        <dbReference type="Proteomes" id="UP000007801"/>
    </source>
</evidence>
<proteinExistence type="predicted"/>
<dbReference type="InParanoid" id="B3MML5"/>
<dbReference type="GeneID" id="6497137"/>
<dbReference type="STRING" id="7217.B3MML5"/>
<dbReference type="Proteomes" id="UP000007801">
    <property type="component" value="Unassembled WGS sequence"/>
</dbReference>
<dbReference type="Pfam" id="PF13896">
    <property type="entry name" value="Glyco_transf_49"/>
    <property type="match status" value="1"/>
</dbReference>
<dbReference type="EMBL" id="CH902620">
    <property type="protein sequence ID" value="EDV31906.2"/>
    <property type="molecule type" value="Genomic_DNA"/>
</dbReference>
<feature type="transmembrane region" description="Helical" evidence="1">
    <location>
        <begin position="12"/>
        <end position="29"/>
    </location>
</feature>